<keyword evidence="4" id="KW-1185">Reference proteome</keyword>
<comment type="caution">
    <text evidence="3">The sequence shown here is derived from an EMBL/GenBank/DDBJ whole genome shotgun (WGS) entry which is preliminary data.</text>
</comment>
<reference evidence="4" key="1">
    <citation type="journal article" date="2019" name="Int. J. Syst. Evol. Microbiol.">
        <title>The Global Catalogue of Microorganisms (GCM) 10K type strain sequencing project: providing services to taxonomists for standard genome sequencing and annotation.</title>
        <authorList>
            <consortium name="The Broad Institute Genomics Platform"/>
            <consortium name="The Broad Institute Genome Sequencing Center for Infectious Disease"/>
            <person name="Wu L."/>
            <person name="Ma J."/>
        </authorList>
    </citation>
    <scope>NUCLEOTIDE SEQUENCE [LARGE SCALE GENOMIC DNA]</scope>
    <source>
        <strain evidence="4">JCM 15914</strain>
    </source>
</reference>
<keyword evidence="1" id="KW-0732">Signal</keyword>
<feature type="domain" description="SCP" evidence="2">
    <location>
        <begin position="68"/>
        <end position="184"/>
    </location>
</feature>
<dbReference type="Gene3D" id="3.40.33.10">
    <property type="entry name" value="CAP"/>
    <property type="match status" value="1"/>
</dbReference>
<sequence>MNVMKKIVLTGTATAALTGAMVAPAAASQTASVPETAQSASISLNQVTTQSSSGPQSSSDQVAQELLGMMNDARAQQGLQPLANVGALNGIASGWSEQMASSGAASHNPSFIQQTTASGSTGMAENIAYDVQSRDSARATAQYFFDFWMNSPSHASNIMSPEFNGAGFGLATAADGRVFATQNFGTY</sequence>
<dbReference type="PANTHER" id="PTHR31157">
    <property type="entry name" value="SCP DOMAIN-CONTAINING PROTEIN"/>
    <property type="match status" value="1"/>
</dbReference>
<protein>
    <recommendedName>
        <fullName evidence="2">SCP domain-containing protein</fullName>
    </recommendedName>
</protein>
<evidence type="ECO:0000256" key="1">
    <source>
        <dbReference type="SAM" id="SignalP"/>
    </source>
</evidence>
<gene>
    <name evidence="3" type="ORF">GCM10009824_00480</name>
</gene>
<dbReference type="Proteomes" id="UP001500166">
    <property type="component" value="Unassembled WGS sequence"/>
</dbReference>
<dbReference type="RefSeq" id="WP_344223070.1">
    <property type="nucleotide sequence ID" value="NZ_BAAAQA010000001.1"/>
</dbReference>
<dbReference type="EMBL" id="BAAAQA010000001">
    <property type="protein sequence ID" value="GAA2107753.1"/>
    <property type="molecule type" value="Genomic_DNA"/>
</dbReference>
<feature type="chain" id="PRO_5045707012" description="SCP domain-containing protein" evidence="1">
    <location>
        <begin position="28"/>
        <end position="187"/>
    </location>
</feature>
<dbReference type="InterPro" id="IPR014044">
    <property type="entry name" value="CAP_dom"/>
</dbReference>
<evidence type="ECO:0000313" key="4">
    <source>
        <dbReference type="Proteomes" id="UP001500166"/>
    </source>
</evidence>
<dbReference type="CDD" id="cd05379">
    <property type="entry name" value="CAP_bacterial"/>
    <property type="match status" value="1"/>
</dbReference>
<dbReference type="SUPFAM" id="SSF55797">
    <property type="entry name" value="PR-1-like"/>
    <property type="match status" value="1"/>
</dbReference>
<evidence type="ECO:0000313" key="3">
    <source>
        <dbReference type="EMBL" id="GAA2107753.1"/>
    </source>
</evidence>
<name>A0ABP5IWD5_9MICC</name>
<evidence type="ECO:0000259" key="2">
    <source>
        <dbReference type="Pfam" id="PF00188"/>
    </source>
</evidence>
<organism evidence="3 4">
    <name type="scientific">Kocuria atrinae</name>
    <dbReference type="NCBI Taxonomy" id="592377"/>
    <lineage>
        <taxon>Bacteria</taxon>
        <taxon>Bacillati</taxon>
        <taxon>Actinomycetota</taxon>
        <taxon>Actinomycetes</taxon>
        <taxon>Micrococcales</taxon>
        <taxon>Micrococcaceae</taxon>
        <taxon>Kocuria</taxon>
    </lineage>
</organism>
<feature type="signal peptide" evidence="1">
    <location>
        <begin position="1"/>
        <end position="27"/>
    </location>
</feature>
<accession>A0ABP5IWD5</accession>
<dbReference type="InterPro" id="IPR035940">
    <property type="entry name" value="CAP_sf"/>
</dbReference>
<dbReference type="Pfam" id="PF00188">
    <property type="entry name" value="CAP"/>
    <property type="match status" value="1"/>
</dbReference>
<proteinExistence type="predicted"/>
<dbReference type="PANTHER" id="PTHR31157:SF1">
    <property type="entry name" value="SCP DOMAIN-CONTAINING PROTEIN"/>
    <property type="match status" value="1"/>
</dbReference>